<protein>
    <submittedName>
        <fullName evidence="2">Uncharacterized protein</fullName>
    </submittedName>
</protein>
<organism evidence="2 3">
    <name type="scientific">Saccharopolyspora gregorii</name>
    <dbReference type="NCBI Taxonomy" id="33914"/>
    <lineage>
        <taxon>Bacteria</taxon>
        <taxon>Bacillati</taxon>
        <taxon>Actinomycetota</taxon>
        <taxon>Actinomycetes</taxon>
        <taxon>Pseudonocardiales</taxon>
        <taxon>Pseudonocardiaceae</taxon>
        <taxon>Saccharopolyspora</taxon>
    </lineage>
</organism>
<dbReference type="EMBL" id="BAAAYK010000046">
    <property type="protein sequence ID" value="GAA3366813.1"/>
    <property type="molecule type" value="Genomic_DNA"/>
</dbReference>
<sequence>MVDALNESAAQHSRSGREPEPRTELLGPDVFGRRAARTGPPTSSPGTTTPNLPADRIISMFRSLDMARPQGRPTHAEMAPDALIADPRSVTARTGRRGAAAARWRRDLRCRCRRRWRCRG</sequence>
<gene>
    <name evidence="2" type="ORF">GCM10020366_71750</name>
</gene>
<evidence type="ECO:0000313" key="2">
    <source>
        <dbReference type="EMBL" id="GAA3366813.1"/>
    </source>
</evidence>
<reference evidence="3" key="1">
    <citation type="journal article" date="2019" name="Int. J. Syst. Evol. Microbiol.">
        <title>The Global Catalogue of Microorganisms (GCM) 10K type strain sequencing project: providing services to taxonomists for standard genome sequencing and annotation.</title>
        <authorList>
            <consortium name="The Broad Institute Genomics Platform"/>
            <consortium name="The Broad Institute Genome Sequencing Center for Infectious Disease"/>
            <person name="Wu L."/>
            <person name="Ma J."/>
        </authorList>
    </citation>
    <scope>NUCLEOTIDE SEQUENCE [LARGE SCALE GENOMIC DNA]</scope>
    <source>
        <strain evidence="3">JCM 9687</strain>
    </source>
</reference>
<feature type="region of interest" description="Disordered" evidence="1">
    <location>
        <begin position="1"/>
        <end position="53"/>
    </location>
</feature>
<dbReference type="Proteomes" id="UP001500483">
    <property type="component" value="Unassembled WGS sequence"/>
</dbReference>
<feature type="compositionally biased region" description="Low complexity" evidence="1">
    <location>
        <begin position="38"/>
        <end position="50"/>
    </location>
</feature>
<proteinExistence type="predicted"/>
<evidence type="ECO:0000256" key="1">
    <source>
        <dbReference type="SAM" id="MobiDB-lite"/>
    </source>
</evidence>
<name>A0ABP6S328_9PSEU</name>
<keyword evidence="3" id="KW-1185">Reference proteome</keyword>
<evidence type="ECO:0000313" key="3">
    <source>
        <dbReference type="Proteomes" id="UP001500483"/>
    </source>
</evidence>
<accession>A0ABP6S328</accession>
<comment type="caution">
    <text evidence="2">The sequence shown here is derived from an EMBL/GenBank/DDBJ whole genome shotgun (WGS) entry which is preliminary data.</text>
</comment>